<accession>A0A381ZGF6</accession>
<dbReference type="AlphaFoldDB" id="A0A381ZGF6"/>
<proteinExistence type="inferred from homology"/>
<feature type="non-terminal residue" evidence="5">
    <location>
        <position position="642"/>
    </location>
</feature>
<dbReference type="EMBL" id="UINC01021236">
    <property type="protein sequence ID" value="SVA88355.1"/>
    <property type="molecule type" value="Genomic_DNA"/>
</dbReference>
<evidence type="ECO:0000256" key="3">
    <source>
        <dbReference type="ARBA" id="ARBA00022533"/>
    </source>
</evidence>
<dbReference type="Gene3D" id="3.40.50.2000">
    <property type="entry name" value="Glycogen Phosphorylase B"/>
    <property type="match status" value="3"/>
</dbReference>
<dbReference type="InterPro" id="IPR000811">
    <property type="entry name" value="Glyco_trans_35"/>
</dbReference>
<name>A0A381ZGF6_9ZZZZ</name>
<gene>
    <name evidence="5" type="ORF">METZ01_LOCUS141209</name>
</gene>
<protein>
    <recommendedName>
        <fullName evidence="4">DUF3417 domain-containing protein</fullName>
    </recommendedName>
</protein>
<dbReference type="NCBIfam" id="TIGR02094">
    <property type="entry name" value="more_P_ylases"/>
    <property type="match status" value="1"/>
</dbReference>
<dbReference type="GO" id="GO:0030170">
    <property type="term" value="F:pyridoxal phosphate binding"/>
    <property type="evidence" value="ECO:0007669"/>
    <property type="project" value="InterPro"/>
</dbReference>
<dbReference type="InterPro" id="IPR024517">
    <property type="entry name" value="Glycogen_phosphorylase_DUF3417"/>
</dbReference>
<sequence>MPPQGWGCGPDLDKSSVDSLNQIDVTIAGLNRLARNLWWTWNQNAQDVFEELSPRAWRYLYHNAVAVLRELSDEELRVRLLGEEFNGRVQEVLWQFDAYLNATDTWAAEHAPHLAKRPVAYFSAEFGFHETLPIAAGGLGMLSGDHTKSASDLGLGFVGISLFYREGYFQQAINAENWQTEYYSQLDPQNLPLEPVLDDDGQPLICTVEIAAEPVSFRAWVVNVGRCSVYLLDANLTTNQPHFRDLTRRVYGGDNSTRIMQEIMLGIGGVRLLRRLGVEPSVFHMNEGHAAFLALELIREQIAEGASFDEALAGTRRQCLFTTHTPVPAGHDRFGHELMDHAVRHLYGQLSISAKELLALGRVNPSDDSEEFCMTVLALKAARAANGVSELHGQVSREMWHSLYPEGTVGEVPIGHVTNGIHLAGWMKGPVRKFWRRKLGQAEPAADWAEELAKPEFWARMEDASFVSDEELWALRYQLRRELIEFARRRLQDQEHRSEPSDFIAFDHLLNPDALTMGFARRFATYKRAPLIFDHIDKLVGLVRDQRRPVQFVFAGKAHPRDDEGKRLIQKIIHMSRHSKLSGHLVFLENYDVHVARQMVSGCDVWLNNPRRPLEASGTSGMKATCHGCLNLSILDGWWREG</sequence>
<dbReference type="GO" id="GO:0005975">
    <property type="term" value="P:carbohydrate metabolic process"/>
    <property type="evidence" value="ECO:0007669"/>
    <property type="project" value="InterPro"/>
</dbReference>
<dbReference type="PANTHER" id="PTHR42655:SF1">
    <property type="entry name" value="GLYCOGEN PHOSPHORYLASE"/>
    <property type="match status" value="1"/>
</dbReference>
<evidence type="ECO:0000313" key="5">
    <source>
        <dbReference type="EMBL" id="SVA88355.1"/>
    </source>
</evidence>
<comment type="catalytic activity">
    <reaction evidence="1">
        <text>[(1-&gt;4)-alpha-D-glucosyl](n) + phosphate = [(1-&gt;4)-alpha-D-glucosyl](n-1) + alpha-D-glucose 1-phosphate</text>
        <dbReference type="Rhea" id="RHEA:41732"/>
        <dbReference type="Rhea" id="RHEA-COMP:9584"/>
        <dbReference type="Rhea" id="RHEA-COMP:9586"/>
        <dbReference type="ChEBI" id="CHEBI:15444"/>
        <dbReference type="ChEBI" id="CHEBI:43474"/>
        <dbReference type="ChEBI" id="CHEBI:58601"/>
        <dbReference type="EC" id="2.4.1.1"/>
    </reaction>
</comment>
<keyword evidence="3" id="KW-0021">Allosteric enzyme</keyword>
<reference evidence="5" key="1">
    <citation type="submission" date="2018-05" db="EMBL/GenBank/DDBJ databases">
        <authorList>
            <person name="Lanie J.A."/>
            <person name="Ng W.-L."/>
            <person name="Kazmierczak K.M."/>
            <person name="Andrzejewski T.M."/>
            <person name="Davidsen T.M."/>
            <person name="Wayne K.J."/>
            <person name="Tettelin H."/>
            <person name="Glass J.I."/>
            <person name="Rusch D."/>
            <person name="Podicherti R."/>
            <person name="Tsui H.-C.T."/>
            <person name="Winkler M.E."/>
        </authorList>
    </citation>
    <scope>NUCLEOTIDE SEQUENCE</scope>
</reference>
<dbReference type="SUPFAM" id="SSF53756">
    <property type="entry name" value="UDP-Glycosyltransferase/glycogen phosphorylase"/>
    <property type="match status" value="1"/>
</dbReference>
<dbReference type="InterPro" id="IPR011834">
    <property type="entry name" value="Agluc_phsphrylas"/>
</dbReference>
<evidence type="ECO:0000256" key="2">
    <source>
        <dbReference type="ARBA" id="ARBA00006047"/>
    </source>
</evidence>
<dbReference type="InterPro" id="IPR052182">
    <property type="entry name" value="Glycogen/Maltodextrin_Phosph"/>
</dbReference>
<comment type="similarity">
    <text evidence="2">Belongs to the glycogen phosphorylase family.</text>
</comment>
<dbReference type="Pfam" id="PF00343">
    <property type="entry name" value="Phosphorylase"/>
    <property type="match status" value="1"/>
</dbReference>
<dbReference type="Pfam" id="PF11897">
    <property type="entry name" value="DUF3417"/>
    <property type="match status" value="1"/>
</dbReference>
<evidence type="ECO:0000256" key="1">
    <source>
        <dbReference type="ARBA" id="ARBA00001275"/>
    </source>
</evidence>
<dbReference type="GO" id="GO:0008184">
    <property type="term" value="F:glycogen phosphorylase activity"/>
    <property type="evidence" value="ECO:0007669"/>
    <property type="project" value="InterPro"/>
</dbReference>
<dbReference type="PIRSF" id="PIRSF000460">
    <property type="entry name" value="Pprylas_GlgP"/>
    <property type="match status" value="1"/>
</dbReference>
<evidence type="ECO:0000259" key="4">
    <source>
        <dbReference type="Pfam" id="PF11897"/>
    </source>
</evidence>
<feature type="domain" description="DUF3417" evidence="4">
    <location>
        <begin position="26"/>
        <end position="132"/>
    </location>
</feature>
<dbReference type="PANTHER" id="PTHR42655">
    <property type="entry name" value="GLYCOGEN PHOSPHORYLASE"/>
    <property type="match status" value="1"/>
</dbReference>
<organism evidence="5">
    <name type="scientific">marine metagenome</name>
    <dbReference type="NCBI Taxonomy" id="408172"/>
    <lineage>
        <taxon>unclassified sequences</taxon>
        <taxon>metagenomes</taxon>
        <taxon>ecological metagenomes</taxon>
    </lineage>
</organism>